<name>A0A370ICE4_9NOCA</name>
<evidence type="ECO:0000313" key="1">
    <source>
        <dbReference type="EMBL" id="RDI68387.1"/>
    </source>
</evidence>
<evidence type="ECO:0000313" key="2">
    <source>
        <dbReference type="Proteomes" id="UP000254869"/>
    </source>
</evidence>
<gene>
    <name evidence="1" type="ORF">DFR76_102788</name>
</gene>
<keyword evidence="2" id="KW-1185">Reference proteome</keyword>
<dbReference type="EMBL" id="QQBC01000002">
    <property type="protein sequence ID" value="RDI68387.1"/>
    <property type="molecule type" value="Genomic_DNA"/>
</dbReference>
<dbReference type="RefSeq" id="WP_067993419.1">
    <property type="nucleotide sequence ID" value="NZ_QQBC01000002.1"/>
</dbReference>
<dbReference type="Proteomes" id="UP000254869">
    <property type="component" value="Unassembled WGS sequence"/>
</dbReference>
<sequence>MRTQHGRIQADHSQFLLADPNVDTTDISDEGDLIRAEPGFVTIMTGIAYGPVDLTVELLDHAPNDTDLGDWQVVEETIARTQSGLCLRFR</sequence>
<comment type="caution">
    <text evidence="1">The sequence shown here is derived from an EMBL/GenBank/DDBJ whole genome shotgun (WGS) entry which is preliminary data.</text>
</comment>
<reference evidence="1 2" key="1">
    <citation type="submission" date="2018-07" db="EMBL/GenBank/DDBJ databases">
        <title>Genomic Encyclopedia of Type Strains, Phase IV (KMG-IV): sequencing the most valuable type-strain genomes for metagenomic binning, comparative biology and taxonomic classification.</title>
        <authorList>
            <person name="Goeker M."/>
        </authorList>
    </citation>
    <scope>NUCLEOTIDE SEQUENCE [LARGE SCALE GENOMIC DNA]</scope>
    <source>
        <strain evidence="1 2">DSM 44290</strain>
    </source>
</reference>
<dbReference type="AlphaFoldDB" id="A0A370ICE4"/>
<organism evidence="1 2">
    <name type="scientific">Nocardia pseudobrasiliensis</name>
    <dbReference type="NCBI Taxonomy" id="45979"/>
    <lineage>
        <taxon>Bacteria</taxon>
        <taxon>Bacillati</taxon>
        <taxon>Actinomycetota</taxon>
        <taxon>Actinomycetes</taxon>
        <taxon>Mycobacteriales</taxon>
        <taxon>Nocardiaceae</taxon>
        <taxon>Nocardia</taxon>
    </lineage>
</organism>
<accession>A0A370ICE4</accession>
<proteinExistence type="predicted"/>
<protein>
    <submittedName>
        <fullName evidence="1">Uncharacterized protein</fullName>
    </submittedName>
</protein>